<name>A0A9N8E8H6_9STRA</name>
<dbReference type="Proteomes" id="UP001153069">
    <property type="component" value="Unassembled WGS sequence"/>
</dbReference>
<feature type="region of interest" description="Disordered" evidence="1">
    <location>
        <begin position="117"/>
        <end position="136"/>
    </location>
</feature>
<accession>A0A9N8E8H6</accession>
<protein>
    <submittedName>
        <fullName evidence="2">Uncharacterized protein</fullName>
    </submittedName>
</protein>
<keyword evidence="3" id="KW-1185">Reference proteome</keyword>
<dbReference type="AlphaFoldDB" id="A0A9N8E8H6"/>
<dbReference type="EMBL" id="CAICTM010000799">
    <property type="protein sequence ID" value="CAB9516681.1"/>
    <property type="molecule type" value="Genomic_DNA"/>
</dbReference>
<comment type="caution">
    <text evidence="2">The sequence shown here is derived from an EMBL/GenBank/DDBJ whole genome shotgun (WGS) entry which is preliminary data.</text>
</comment>
<evidence type="ECO:0000256" key="1">
    <source>
        <dbReference type="SAM" id="MobiDB-lite"/>
    </source>
</evidence>
<proteinExistence type="predicted"/>
<evidence type="ECO:0000313" key="2">
    <source>
        <dbReference type="EMBL" id="CAB9516681.1"/>
    </source>
</evidence>
<evidence type="ECO:0000313" key="3">
    <source>
        <dbReference type="Proteomes" id="UP001153069"/>
    </source>
</evidence>
<feature type="compositionally biased region" description="Basic and acidic residues" evidence="1">
    <location>
        <begin position="127"/>
        <end position="136"/>
    </location>
</feature>
<reference evidence="2" key="1">
    <citation type="submission" date="2020-06" db="EMBL/GenBank/DDBJ databases">
        <authorList>
            <consortium name="Plant Systems Biology data submission"/>
        </authorList>
    </citation>
    <scope>NUCLEOTIDE SEQUENCE</scope>
    <source>
        <strain evidence="2">D6</strain>
    </source>
</reference>
<organism evidence="2 3">
    <name type="scientific">Seminavis robusta</name>
    <dbReference type="NCBI Taxonomy" id="568900"/>
    <lineage>
        <taxon>Eukaryota</taxon>
        <taxon>Sar</taxon>
        <taxon>Stramenopiles</taxon>
        <taxon>Ochrophyta</taxon>
        <taxon>Bacillariophyta</taxon>
        <taxon>Bacillariophyceae</taxon>
        <taxon>Bacillariophycidae</taxon>
        <taxon>Naviculales</taxon>
        <taxon>Naviculaceae</taxon>
        <taxon>Seminavis</taxon>
    </lineage>
</organism>
<gene>
    <name evidence="2" type="ORF">SEMRO_800_G204230.1</name>
</gene>
<sequence>MPLDVRCIALSKHPQAISSLFLVPKMPEYGADVLNKRVFIEFLVDRKGTRRPFAGTICRVLESTDCGDDGILIRYVDHEIKFDDGDVRVFNLQVEEDANRLFWKAPVEDACGKKRRARGGAESCGPEQKKSCHEHDKGRPTIARFHAEKWLRNLPQWLEDDGLSKDTIRGFLTTAMKLASGEGITYKNWPEGVTFYRGIPVSPLFGDSQWEKLFQDIKEYEKKYCNGIDISRGKLLRNPVQKLRQFYQDEFYADLVSEPSCQLDTESISDGEEN</sequence>